<proteinExistence type="predicted"/>
<sequence>MQSHELLREVFQKCSAKQVAAELGLSLSMIYKWAEPPDEAAGSGTSNPLDRIEALQRCSGDPRIVQWICQRSGGFFIKNPKTHNPHPEFLIPATNEIIQEFADLLAVIANAVADNKITPEEASNIRARWEELKSVTEGFVQCCEAGNFRGLKDQAATVHPPGTAPGNPKQNPRK</sequence>
<gene>
    <name evidence="2" type="ORF">Cflav_PD3965</name>
</gene>
<dbReference type="Proteomes" id="UP000003688">
    <property type="component" value="Unassembled WGS sequence"/>
</dbReference>
<reference evidence="2 3" key="1">
    <citation type="journal article" date="2011" name="J. Bacteriol.">
        <title>Genome sequence of 'Pedosphaera parvula' Ellin514, an aerobic Verrucomicrobial isolate from pasture soil.</title>
        <authorList>
            <person name="Kant R."/>
            <person name="van Passel M.W."/>
            <person name="Sangwan P."/>
            <person name="Palva A."/>
            <person name="Lucas S."/>
            <person name="Copeland A."/>
            <person name="Lapidus A."/>
            <person name="Glavina Del Rio T."/>
            <person name="Dalin E."/>
            <person name="Tice H."/>
            <person name="Bruce D."/>
            <person name="Goodwin L."/>
            <person name="Pitluck S."/>
            <person name="Chertkov O."/>
            <person name="Larimer F.W."/>
            <person name="Land M.L."/>
            <person name="Hauser L."/>
            <person name="Brettin T.S."/>
            <person name="Detter J.C."/>
            <person name="Han S."/>
            <person name="de Vos W.M."/>
            <person name="Janssen P.H."/>
            <person name="Smidt H."/>
        </authorList>
    </citation>
    <scope>NUCLEOTIDE SEQUENCE [LARGE SCALE GENOMIC DNA]</scope>
    <source>
        <strain evidence="2 3">Ellin514</strain>
    </source>
</reference>
<dbReference type="InterPro" id="IPR009679">
    <property type="entry name" value="Phage_186_CII-like"/>
</dbReference>
<organism evidence="2 3">
    <name type="scientific">Pedosphaera parvula (strain Ellin514)</name>
    <dbReference type="NCBI Taxonomy" id="320771"/>
    <lineage>
        <taxon>Bacteria</taxon>
        <taxon>Pseudomonadati</taxon>
        <taxon>Verrucomicrobiota</taxon>
        <taxon>Pedosphaerae</taxon>
        <taxon>Pedosphaerales</taxon>
        <taxon>Pedosphaeraceae</taxon>
        <taxon>Pedosphaera</taxon>
    </lineage>
</organism>
<name>B9XG86_PEDPL</name>
<dbReference type="AlphaFoldDB" id="B9XG86"/>
<dbReference type="STRING" id="320771.Cflav_PD3965"/>
<comment type="caution">
    <text evidence="2">The sequence shown here is derived from an EMBL/GenBank/DDBJ whole genome shotgun (WGS) entry which is preliminary data.</text>
</comment>
<evidence type="ECO:0000313" key="3">
    <source>
        <dbReference type="Proteomes" id="UP000003688"/>
    </source>
</evidence>
<dbReference type="GO" id="GO:0003677">
    <property type="term" value="F:DNA binding"/>
    <property type="evidence" value="ECO:0007669"/>
    <property type="project" value="InterPro"/>
</dbReference>
<dbReference type="OrthoDB" id="9796035at2"/>
<dbReference type="Pfam" id="PF06892">
    <property type="entry name" value="Phage_CP76"/>
    <property type="match status" value="1"/>
</dbReference>
<evidence type="ECO:0000256" key="1">
    <source>
        <dbReference type="SAM" id="MobiDB-lite"/>
    </source>
</evidence>
<dbReference type="EMBL" id="ABOX02000011">
    <property type="protein sequence ID" value="EEF61248.1"/>
    <property type="molecule type" value="Genomic_DNA"/>
</dbReference>
<evidence type="ECO:0000313" key="2">
    <source>
        <dbReference type="EMBL" id="EEF61248.1"/>
    </source>
</evidence>
<keyword evidence="3" id="KW-1185">Reference proteome</keyword>
<feature type="region of interest" description="Disordered" evidence="1">
    <location>
        <begin position="155"/>
        <end position="174"/>
    </location>
</feature>
<accession>B9XG86</accession>
<protein>
    <submittedName>
        <fullName evidence="2">Uncharacterized protein</fullName>
    </submittedName>
</protein>